<dbReference type="HAMAP" id="MF_00323">
    <property type="entry name" value="Ferrochelatase"/>
    <property type="match status" value="1"/>
</dbReference>
<dbReference type="Proteomes" id="UP000008320">
    <property type="component" value="Chromosome"/>
</dbReference>
<gene>
    <name evidence="7 9" type="primary">hemH</name>
    <name evidence="9" type="ordered locus">ECH_0395</name>
</gene>
<dbReference type="STRING" id="205920.ECH_0395"/>
<dbReference type="GO" id="GO:0005737">
    <property type="term" value="C:cytoplasm"/>
    <property type="evidence" value="ECO:0007669"/>
    <property type="project" value="UniProtKB-SubCell"/>
</dbReference>
<dbReference type="AlphaFoldDB" id="Q2GH68"/>
<keyword evidence="4 7" id="KW-0456">Lyase</keyword>
<keyword evidence="7" id="KW-0479">Metal-binding</keyword>
<accession>Q2GH68</accession>
<evidence type="ECO:0000256" key="6">
    <source>
        <dbReference type="ARBA" id="ARBA00024536"/>
    </source>
</evidence>
<dbReference type="HOGENOM" id="CLU_018884_4_1_5"/>
<comment type="pathway">
    <text evidence="7 8">Porphyrin-containing compound metabolism; protoheme biosynthesis; protoheme from protoporphyrin-IX: step 1/1.</text>
</comment>
<dbReference type="PANTHER" id="PTHR11108">
    <property type="entry name" value="FERROCHELATASE"/>
    <property type="match status" value="1"/>
</dbReference>
<comment type="subcellular location">
    <subcellularLocation>
        <location evidence="7 8">Cytoplasm</location>
    </subcellularLocation>
</comment>
<dbReference type="NCBIfam" id="TIGR00109">
    <property type="entry name" value="hemH"/>
    <property type="match status" value="1"/>
</dbReference>
<comment type="similarity">
    <text evidence="1 7 8">Belongs to the ferrochelatase family.</text>
</comment>
<dbReference type="Gene3D" id="3.40.50.1400">
    <property type="match status" value="2"/>
</dbReference>
<evidence type="ECO:0000256" key="2">
    <source>
        <dbReference type="ARBA" id="ARBA00023004"/>
    </source>
</evidence>
<keyword evidence="10" id="KW-1185">Reference proteome</keyword>
<dbReference type="eggNOG" id="COG0276">
    <property type="taxonomic scope" value="Bacteria"/>
</dbReference>
<dbReference type="EC" id="4.98.1.1" evidence="7 8"/>
<organism evidence="9 10">
    <name type="scientific">Ehrlichia chaffeensis (strain ATCC CRL-10679 / Arkansas)</name>
    <dbReference type="NCBI Taxonomy" id="205920"/>
    <lineage>
        <taxon>Bacteria</taxon>
        <taxon>Pseudomonadati</taxon>
        <taxon>Pseudomonadota</taxon>
        <taxon>Alphaproteobacteria</taxon>
        <taxon>Rickettsiales</taxon>
        <taxon>Anaplasmataceae</taxon>
        <taxon>Ehrlichia</taxon>
    </lineage>
</organism>
<comment type="catalytic activity">
    <reaction evidence="6">
        <text>Fe-coproporphyrin III + 2 H(+) = coproporphyrin III + Fe(2+)</text>
        <dbReference type="Rhea" id="RHEA:49572"/>
        <dbReference type="ChEBI" id="CHEBI:15378"/>
        <dbReference type="ChEBI" id="CHEBI:29033"/>
        <dbReference type="ChEBI" id="CHEBI:68438"/>
        <dbReference type="ChEBI" id="CHEBI:131725"/>
        <dbReference type="EC" id="4.99.1.9"/>
    </reaction>
    <physiologicalReaction direction="right-to-left" evidence="6">
        <dbReference type="Rhea" id="RHEA:49574"/>
    </physiologicalReaction>
</comment>
<dbReference type="OrthoDB" id="9809741at2"/>
<feature type="binding site" evidence="7">
    <location>
        <position position="200"/>
    </location>
    <ligand>
        <name>Fe(2+)</name>
        <dbReference type="ChEBI" id="CHEBI:29033"/>
    </ligand>
</feature>
<evidence type="ECO:0000256" key="5">
    <source>
        <dbReference type="ARBA" id="ARBA00023244"/>
    </source>
</evidence>
<keyword evidence="5 7" id="KW-0627">Porphyrin biosynthesis</keyword>
<dbReference type="InterPro" id="IPR033659">
    <property type="entry name" value="Ferrochelatase_N"/>
</dbReference>
<comment type="catalytic activity">
    <reaction evidence="7 8">
        <text>heme b + 2 H(+) = protoporphyrin IX + Fe(2+)</text>
        <dbReference type="Rhea" id="RHEA:22584"/>
        <dbReference type="ChEBI" id="CHEBI:15378"/>
        <dbReference type="ChEBI" id="CHEBI:29033"/>
        <dbReference type="ChEBI" id="CHEBI:57306"/>
        <dbReference type="ChEBI" id="CHEBI:60344"/>
        <dbReference type="EC" id="4.98.1.1"/>
    </reaction>
</comment>
<evidence type="ECO:0000256" key="1">
    <source>
        <dbReference type="ARBA" id="ARBA00007718"/>
    </source>
</evidence>
<protein>
    <recommendedName>
        <fullName evidence="7 8">Ferrochelatase</fullName>
        <ecNumber evidence="7 8">4.98.1.1</ecNumber>
    </recommendedName>
    <alternativeName>
        <fullName evidence="7">Heme synthase</fullName>
    </alternativeName>
    <alternativeName>
        <fullName evidence="7">Protoheme ferro-lyase</fullName>
    </alternativeName>
</protein>
<dbReference type="CDD" id="cd03411">
    <property type="entry name" value="Ferrochelatase_N"/>
    <property type="match status" value="1"/>
</dbReference>
<comment type="function">
    <text evidence="7 8">Catalyzes the ferrous insertion into protoporphyrin IX.</text>
</comment>
<dbReference type="GO" id="GO:0006783">
    <property type="term" value="P:heme biosynthetic process"/>
    <property type="evidence" value="ECO:0007669"/>
    <property type="project" value="UniProtKB-UniRule"/>
</dbReference>
<reference evidence="9 10" key="1">
    <citation type="journal article" date="2006" name="PLoS Genet.">
        <title>Comparative genomics of emerging human ehrlichiosis agents.</title>
        <authorList>
            <person name="Dunning Hotopp J.C."/>
            <person name="Lin M."/>
            <person name="Madupu R."/>
            <person name="Crabtree J."/>
            <person name="Angiuoli S.V."/>
            <person name="Eisen J.A."/>
            <person name="Seshadri R."/>
            <person name="Ren Q."/>
            <person name="Wu M."/>
            <person name="Utterback T.R."/>
            <person name="Smith S."/>
            <person name="Lewis M."/>
            <person name="Khouri H."/>
            <person name="Zhang C."/>
            <person name="Niu H."/>
            <person name="Lin Q."/>
            <person name="Ohashi N."/>
            <person name="Zhi N."/>
            <person name="Nelson W."/>
            <person name="Brinkac L.M."/>
            <person name="Dodson R.J."/>
            <person name="Rosovitz M.J."/>
            <person name="Sundaram J."/>
            <person name="Daugherty S.C."/>
            <person name="Davidsen T."/>
            <person name="Durkin A.S."/>
            <person name="Gwinn M."/>
            <person name="Haft D.H."/>
            <person name="Selengut J.D."/>
            <person name="Sullivan S.A."/>
            <person name="Zafar N."/>
            <person name="Zhou L."/>
            <person name="Benahmed F."/>
            <person name="Forberger H."/>
            <person name="Halpin R."/>
            <person name="Mulligan S."/>
            <person name="Robinson J."/>
            <person name="White O."/>
            <person name="Rikihisa Y."/>
            <person name="Tettelin H."/>
        </authorList>
    </citation>
    <scope>NUCLEOTIDE SEQUENCE [LARGE SCALE GENOMIC DNA]</scope>
    <source>
        <strain evidence="10">ATCC CRL-10679 / Arkansas</strain>
    </source>
</reference>
<feature type="binding site" evidence="7">
    <location>
        <position position="280"/>
    </location>
    <ligand>
        <name>Fe(2+)</name>
        <dbReference type="ChEBI" id="CHEBI:29033"/>
    </ligand>
</feature>
<sequence length="343" mass="39835">MNKQYVSKKVAVVLFNLGGPQSLCEVRPFLFNLFYDKNIINISNPLRFILATLLSFFRKRKAIEIYKHLNGQSPILSETKIQASSLEHILNNHNENQYKVFIFMRHSKPSAKSTIKSVCQYRPDKIILIPLYPHYSTTTTLSAIQHWNYHMKKSRFHCPTSTICCYYNNENYIKAHCQLIIEKYREAQNYGSPRILFSAHSLPLSIVQRGDPYQHQIEQTVLLITKSLNISSLDYKICYQSKVGNIKWLEPSTISAINQAKQDDVPIVLVPISFVSENSETLVELDIECKKIISKENMFFRVPTLSNNEYYIKCLQEMCTQAHHKNTCPVQCKMCFETLHYSS</sequence>
<keyword evidence="3 7" id="KW-0350">Heme biosynthesis</keyword>
<dbReference type="RefSeq" id="WP_011452569.1">
    <property type="nucleotide sequence ID" value="NC_007799.1"/>
</dbReference>
<dbReference type="PANTHER" id="PTHR11108:SF1">
    <property type="entry name" value="FERROCHELATASE, MITOCHONDRIAL"/>
    <property type="match status" value="1"/>
</dbReference>
<evidence type="ECO:0000313" key="10">
    <source>
        <dbReference type="Proteomes" id="UP000008320"/>
    </source>
</evidence>
<dbReference type="InterPro" id="IPR001015">
    <property type="entry name" value="Ferrochelatase"/>
</dbReference>
<proteinExistence type="inferred from homology"/>
<keyword evidence="7 8" id="KW-0963">Cytoplasm</keyword>
<dbReference type="CDD" id="cd00419">
    <property type="entry name" value="Ferrochelatase_C"/>
    <property type="match status" value="1"/>
</dbReference>
<dbReference type="KEGG" id="ech:ECH_0395"/>
<dbReference type="InterPro" id="IPR033644">
    <property type="entry name" value="Ferrochelatase_C"/>
</dbReference>
<evidence type="ECO:0000256" key="3">
    <source>
        <dbReference type="ARBA" id="ARBA00023133"/>
    </source>
</evidence>
<name>Q2GH68_EHRCR</name>
<evidence type="ECO:0000256" key="7">
    <source>
        <dbReference type="HAMAP-Rule" id="MF_00323"/>
    </source>
</evidence>
<dbReference type="Pfam" id="PF00762">
    <property type="entry name" value="Ferrochelatase"/>
    <property type="match status" value="1"/>
</dbReference>
<dbReference type="InterPro" id="IPR019772">
    <property type="entry name" value="Ferrochelatase_AS"/>
</dbReference>
<dbReference type="EMBL" id="CP000236">
    <property type="protein sequence ID" value="ABD45161.1"/>
    <property type="molecule type" value="Genomic_DNA"/>
</dbReference>
<dbReference type="PROSITE" id="PS00534">
    <property type="entry name" value="FERROCHELATASE"/>
    <property type="match status" value="1"/>
</dbReference>
<dbReference type="UniPathway" id="UPA00252">
    <property type="reaction ID" value="UER00325"/>
</dbReference>
<evidence type="ECO:0000256" key="8">
    <source>
        <dbReference type="RuleBase" id="RU000607"/>
    </source>
</evidence>
<keyword evidence="2 7" id="KW-0408">Iron</keyword>
<evidence type="ECO:0000313" key="9">
    <source>
        <dbReference type="EMBL" id="ABD45161.1"/>
    </source>
</evidence>
<evidence type="ECO:0000256" key="4">
    <source>
        <dbReference type="ARBA" id="ARBA00023239"/>
    </source>
</evidence>
<dbReference type="SUPFAM" id="SSF53800">
    <property type="entry name" value="Chelatase"/>
    <property type="match status" value="1"/>
</dbReference>
<dbReference type="GO" id="GO:0004325">
    <property type="term" value="F:ferrochelatase activity"/>
    <property type="evidence" value="ECO:0007669"/>
    <property type="project" value="UniProtKB-UniRule"/>
</dbReference>
<dbReference type="GO" id="GO:0046872">
    <property type="term" value="F:metal ion binding"/>
    <property type="evidence" value="ECO:0007669"/>
    <property type="project" value="UniProtKB-KW"/>
</dbReference>